<keyword evidence="2" id="KW-0812">Transmembrane</keyword>
<name>R4XEH4_TAPDE</name>
<keyword evidence="2" id="KW-1133">Transmembrane helix</keyword>
<evidence type="ECO:0000313" key="3">
    <source>
        <dbReference type="EMBL" id="CCG82876.1"/>
    </source>
</evidence>
<gene>
    <name evidence="3" type="ORF">TAPDE_002996</name>
</gene>
<evidence type="ECO:0000256" key="1">
    <source>
        <dbReference type="SAM" id="MobiDB-lite"/>
    </source>
</evidence>
<proteinExistence type="predicted"/>
<feature type="region of interest" description="Disordered" evidence="1">
    <location>
        <begin position="68"/>
        <end position="87"/>
    </location>
</feature>
<reference evidence="3 4" key="1">
    <citation type="journal article" date="2013" name="MBio">
        <title>Genome sequencing of the plant pathogen Taphrina deformans, the causal agent of peach leaf curl.</title>
        <authorList>
            <person name="Cisse O.H."/>
            <person name="Almeida J.M.G.C.F."/>
            <person name="Fonseca A."/>
            <person name="Kumar A.A."/>
            <person name="Salojaervi J."/>
            <person name="Overmyer K."/>
            <person name="Hauser P.M."/>
            <person name="Pagni M."/>
        </authorList>
    </citation>
    <scope>NUCLEOTIDE SEQUENCE [LARGE SCALE GENOMIC DNA]</scope>
    <source>
        <strain evidence="4">PYCC 5710 / ATCC 11124 / CBS 356.35 / IMI 108563 / JCM 9778 / NBRC 8474</strain>
    </source>
</reference>
<comment type="caution">
    <text evidence="3">The sequence shown here is derived from an EMBL/GenBank/DDBJ whole genome shotgun (WGS) entry which is preliminary data.</text>
</comment>
<sequence length="172" mass="18466">MNVVPKAPAIAPSKRQYGNGFGGSLSLYVFASLLECNKVILVATGNVGLLTVFFVFIRLYRLADPISAKPPKAPANPPRRLTGMSSDKKVDLATSNPQKRIPGLMICGSILRSKASKGLAGRFRSIDDALSKPKSAVAEQIPANEPVTKKMASREGLALVWSDIRLFRTKAA</sequence>
<dbReference type="Proteomes" id="UP000013776">
    <property type="component" value="Unassembled WGS sequence"/>
</dbReference>
<feature type="transmembrane region" description="Helical" evidence="2">
    <location>
        <begin position="39"/>
        <end position="60"/>
    </location>
</feature>
<dbReference type="EMBL" id="CAHR02000107">
    <property type="protein sequence ID" value="CCG82876.1"/>
    <property type="molecule type" value="Genomic_DNA"/>
</dbReference>
<evidence type="ECO:0000256" key="2">
    <source>
        <dbReference type="SAM" id="Phobius"/>
    </source>
</evidence>
<protein>
    <submittedName>
        <fullName evidence="3">Uncharacterized protein</fullName>
    </submittedName>
</protein>
<accession>R4XEH4</accession>
<keyword evidence="4" id="KW-1185">Reference proteome</keyword>
<evidence type="ECO:0000313" key="4">
    <source>
        <dbReference type="Proteomes" id="UP000013776"/>
    </source>
</evidence>
<keyword evidence="2" id="KW-0472">Membrane</keyword>
<dbReference type="AlphaFoldDB" id="R4XEH4"/>
<organism evidence="3 4">
    <name type="scientific">Taphrina deformans (strain PYCC 5710 / ATCC 11124 / CBS 356.35 / IMI 108563 / JCM 9778 / NBRC 8474)</name>
    <name type="common">Peach leaf curl fungus</name>
    <name type="synonym">Lalaria deformans</name>
    <dbReference type="NCBI Taxonomy" id="1097556"/>
    <lineage>
        <taxon>Eukaryota</taxon>
        <taxon>Fungi</taxon>
        <taxon>Dikarya</taxon>
        <taxon>Ascomycota</taxon>
        <taxon>Taphrinomycotina</taxon>
        <taxon>Taphrinomycetes</taxon>
        <taxon>Taphrinales</taxon>
        <taxon>Taphrinaceae</taxon>
        <taxon>Taphrina</taxon>
    </lineage>
</organism>